<dbReference type="CDD" id="cd08161">
    <property type="entry name" value="SET"/>
    <property type="match status" value="1"/>
</dbReference>
<dbReference type="SUPFAM" id="SSF82199">
    <property type="entry name" value="SET domain"/>
    <property type="match status" value="1"/>
</dbReference>
<feature type="domain" description="SET" evidence="1">
    <location>
        <begin position="37"/>
        <end position="143"/>
    </location>
</feature>
<dbReference type="Pfam" id="PF00856">
    <property type="entry name" value="SET"/>
    <property type="match status" value="1"/>
</dbReference>
<dbReference type="InterPro" id="IPR046341">
    <property type="entry name" value="SET_dom_sf"/>
</dbReference>
<protein>
    <recommendedName>
        <fullName evidence="1">SET domain-containing protein</fullName>
    </recommendedName>
</protein>
<evidence type="ECO:0000313" key="3">
    <source>
        <dbReference type="Proteomes" id="UP000177122"/>
    </source>
</evidence>
<comment type="caution">
    <text evidence="2">The sequence shown here is derived from an EMBL/GenBank/DDBJ whole genome shotgun (WGS) entry which is preliminary data.</text>
</comment>
<dbReference type="Gene3D" id="2.170.270.10">
    <property type="entry name" value="SET domain"/>
    <property type="match status" value="1"/>
</dbReference>
<gene>
    <name evidence="2" type="ORF">A2845_04120</name>
</gene>
<evidence type="ECO:0000259" key="1">
    <source>
        <dbReference type="Pfam" id="PF00856"/>
    </source>
</evidence>
<organism evidence="2 3">
    <name type="scientific">Candidatus Lloydbacteria bacterium RIFCSPHIGHO2_01_FULL_49_22</name>
    <dbReference type="NCBI Taxonomy" id="1798658"/>
    <lineage>
        <taxon>Bacteria</taxon>
        <taxon>Candidatus Lloydiibacteriota</taxon>
    </lineage>
</organism>
<accession>A0A1G2CZM6</accession>
<reference evidence="2 3" key="1">
    <citation type="journal article" date="2016" name="Nat. Commun.">
        <title>Thousands of microbial genomes shed light on interconnected biogeochemical processes in an aquifer system.</title>
        <authorList>
            <person name="Anantharaman K."/>
            <person name="Brown C.T."/>
            <person name="Hug L.A."/>
            <person name="Sharon I."/>
            <person name="Castelle C.J."/>
            <person name="Probst A.J."/>
            <person name="Thomas B.C."/>
            <person name="Singh A."/>
            <person name="Wilkins M.J."/>
            <person name="Karaoz U."/>
            <person name="Brodie E.L."/>
            <person name="Williams K.H."/>
            <person name="Hubbard S.S."/>
            <person name="Banfield J.F."/>
        </authorList>
    </citation>
    <scope>NUCLEOTIDE SEQUENCE [LARGE SCALE GENOMIC DNA]</scope>
</reference>
<dbReference type="EMBL" id="MHLI01000006">
    <property type="protein sequence ID" value="OGZ05958.1"/>
    <property type="molecule type" value="Genomic_DNA"/>
</dbReference>
<evidence type="ECO:0000313" key="2">
    <source>
        <dbReference type="EMBL" id="OGZ05958.1"/>
    </source>
</evidence>
<name>A0A1G2CZM6_9BACT</name>
<sequence>MSVLSFLNYGILYLMNKKSFLTALRDVYCRLGITKHGVGVVAIRMIPKGTDPFKNADPCGDVLKIPKCDLDRFDAPEEAKELVRDFCALQDGVYFVPDYGIDALTKNYFLNHSKKPNMTTLDKGETFITMRDVKAGEELTADYDTYHETKHFARK</sequence>
<proteinExistence type="predicted"/>
<dbReference type="InterPro" id="IPR001214">
    <property type="entry name" value="SET_dom"/>
</dbReference>
<dbReference type="AlphaFoldDB" id="A0A1G2CZM6"/>
<dbReference type="Proteomes" id="UP000177122">
    <property type="component" value="Unassembled WGS sequence"/>
</dbReference>